<comment type="similarity">
    <text evidence="3">Belongs to the methyl-accepting chemotaxis (MCP) protein family.</text>
</comment>
<dbReference type="InterPro" id="IPR003660">
    <property type="entry name" value="HAMP_dom"/>
</dbReference>
<reference evidence="8" key="1">
    <citation type="journal article" date="2019" name="Int. J. Syst. Evol. Microbiol.">
        <title>The Global Catalogue of Microorganisms (GCM) 10K type strain sequencing project: providing services to taxonomists for standard genome sequencing and annotation.</title>
        <authorList>
            <consortium name="The Broad Institute Genomics Platform"/>
            <consortium name="The Broad Institute Genome Sequencing Center for Infectious Disease"/>
            <person name="Wu L."/>
            <person name="Ma J."/>
        </authorList>
    </citation>
    <scope>NUCLEOTIDE SEQUENCE [LARGE SCALE GENOMIC DNA]</scope>
    <source>
        <strain evidence="8">KCTC 52438</strain>
    </source>
</reference>
<feature type="domain" description="Methyl-accepting transducer" evidence="5">
    <location>
        <begin position="245"/>
        <end position="481"/>
    </location>
</feature>
<keyword evidence="8" id="KW-1185">Reference proteome</keyword>
<dbReference type="PANTHER" id="PTHR32089">
    <property type="entry name" value="METHYL-ACCEPTING CHEMOTAXIS PROTEIN MCPB"/>
    <property type="match status" value="1"/>
</dbReference>
<dbReference type="Pfam" id="PF00015">
    <property type="entry name" value="MCPsignal"/>
    <property type="match status" value="1"/>
</dbReference>
<dbReference type="PANTHER" id="PTHR32089:SF112">
    <property type="entry name" value="LYSOZYME-LIKE PROTEIN-RELATED"/>
    <property type="match status" value="1"/>
</dbReference>
<dbReference type="Gene3D" id="1.10.287.950">
    <property type="entry name" value="Methyl-accepting chemotaxis protein"/>
    <property type="match status" value="1"/>
</dbReference>
<evidence type="ECO:0000313" key="7">
    <source>
        <dbReference type="EMBL" id="MFC3152154.1"/>
    </source>
</evidence>
<evidence type="ECO:0000256" key="2">
    <source>
        <dbReference type="ARBA" id="ARBA00023224"/>
    </source>
</evidence>
<dbReference type="Proteomes" id="UP001595476">
    <property type="component" value="Unassembled WGS sequence"/>
</dbReference>
<gene>
    <name evidence="7" type="ORF">ACFOEK_14030</name>
</gene>
<dbReference type="PROSITE" id="PS50885">
    <property type="entry name" value="HAMP"/>
    <property type="match status" value="1"/>
</dbReference>
<comment type="caution">
    <text evidence="7">The sequence shown here is derived from an EMBL/GenBank/DDBJ whole genome shotgun (WGS) entry which is preliminary data.</text>
</comment>
<dbReference type="RefSeq" id="WP_386722002.1">
    <property type="nucleotide sequence ID" value="NZ_JBHRSZ010000006.1"/>
</dbReference>
<accession>A0ABV7HHE9</accession>
<evidence type="ECO:0000256" key="3">
    <source>
        <dbReference type="ARBA" id="ARBA00029447"/>
    </source>
</evidence>
<dbReference type="EMBL" id="JBHRSZ010000006">
    <property type="protein sequence ID" value="MFC3152154.1"/>
    <property type="molecule type" value="Genomic_DNA"/>
</dbReference>
<keyword evidence="2 4" id="KW-0807">Transducer</keyword>
<dbReference type="SMART" id="SM00283">
    <property type="entry name" value="MA"/>
    <property type="match status" value="1"/>
</dbReference>
<organism evidence="7 8">
    <name type="scientific">Litoribrevibacter euphylliae</name>
    <dbReference type="NCBI Taxonomy" id="1834034"/>
    <lineage>
        <taxon>Bacteria</taxon>
        <taxon>Pseudomonadati</taxon>
        <taxon>Pseudomonadota</taxon>
        <taxon>Gammaproteobacteria</taxon>
        <taxon>Oceanospirillales</taxon>
        <taxon>Oceanospirillaceae</taxon>
        <taxon>Litoribrevibacter</taxon>
    </lineage>
</organism>
<name>A0ABV7HHE9_9GAMM</name>
<evidence type="ECO:0000259" key="5">
    <source>
        <dbReference type="PROSITE" id="PS50111"/>
    </source>
</evidence>
<dbReference type="InterPro" id="IPR004089">
    <property type="entry name" value="MCPsignal_dom"/>
</dbReference>
<evidence type="ECO:0000313" key="8">
    <source>
        <dbReference type="Proteomes" id="UP001595476"/>
    </source>
</evidence>
<sequence length="517" mass="56685">MKIKHKLFGLTGLSILALIVVVSITEISNLKLLDLEKTYIDVKSLEVSLLNLNRIEMEFLVSKDKSKLSEFSKEYKLFQKLSLKLNEDLEALEIEIPELARLKGEITLFRKDFESLVDGYGSDKAHDAELKKEMRHLFTVIQELFLKTEHILDEEISHGIDVLESRIISSIAIVIVLLMALSYRIVRDIQVRIGGLSDIMARVAETRNLSLTANAKGNDELALVAKSFNELLSSIRDLVENVQGTVSELSEASKELQQSSSSTEDALTKQKIETDSVATAITEMGETIKDVASTSEMAAENTQSGYQMAETGLTDISSTKETISYLSSDLDTANQEVISLSSLSEKISSVLKVIKDIAEQTNLLALNAAIEAARAGEQGRGFAVVADEVRTLAGRTQSSTEEISSIISSVQNQTQRVVTNISSCKKKGDESVEKSELALTRIQSIMSNMQQILDNSTQIAAAVEEQSLVSEEIARNVNAIKAVTTENTDSVAKNSMSASRVAQQAKDLDHAISQFTI</sequence>
<comment type="subcellular location">
    <subcellularLocation>
        <location evidence="1">Membrane</location>
    </subcellularLocation>
</comment>
<evidence type="ECO:0000259" key="6">
    <source>
        <dbReference type="PROSITE" id="PS50885"/>
    </source>
</evidence>
<evidence type="ECO:0000256" key="4">
    <source>
        <dbReference type="PROSITE-ProRule" id="PRU00284"/>
    </source>
</evidence>
<dbReference type="CDD" id="cd06225">
    <property type="entry name" value="HAMP"/>
    <property type="match status" value="1"/>
</dbReference>
<dbReference type="CDD" id="cd11386">
    <property type="entry name" value="MCP_signal"/>
    <property type="match status" value="1"/>
</dbReference>
<proteinExistence type="inferred from homology"/>
<dbReference type="PROSITE" id="PS50111">
    <property type="entry name" value="CHEMOTAXIS_TRANSDUC_2"/>
    <property type="match status" value="1"/>
</dbReference>
<protein>
    <submittedName>
        <fullName evidence="7">Methyl-accepting chemotaxis protein</fullName>
    </submittedName>
</protein>
<dbReference type="SMART" id="SM00304">
    <property type="entry name" value="HAMP"/>
    <property type="match status" value="1"/>
</dbReference>
<dbReference type="SUPFAM" id="SSF58104">
    <property type="entry name" value="Methyl-accepting chemotaxis protein (MCP) signaling domain"/>
    <property type="match status" value="1"/>
</dbReference>
<feature type="domain" description="HAMP" evidence="6">
    <location>
        <begin position="187"/>
        <end position="240"/>
    </location>
</feature>
<evidence type="ECO:0000256" key="1">
    <source>
        <dbReference type="ARBA" id="ARBA00004370"/>
    </source>
</evidence>